<dbReference type="AlphaFoldDB" id="Q7RSK4"/>
<reference evidence="2 3" key="1">
    <citation type="journal article" date="2002" name="Nature">
        <title>Genome sequence and comparative analysis of the model rodent malaria parasite Plasmodium yoelii yoelii.</title>
        <authorList>
            <person name="Carlton J.M."/>
            <person name="Angiuoli S.V."/>
            <person name="Suh B.B."/>
            <person name="Kooij T.W."/>
            <person name="Pertea M."/>
            <person name="Silva J.C."/>
            <person name="Ermolaeva M.D."/>
            <person name="Allen J.E."/>
            <person name="Selengut J.D."/>
            <person name="Koo H.L."/>
            <person name="Peterson J.D."/>
            <person name="Pop M."/>
            <person name="Kosack D.S."/>
            <person name="Shumway M.F."/>
            <person name="Bidwell S.L."/>
            <person name="Shallom S.J."/>
            <person name="van Aken S.E."/>
            <person name="Riedmuller S.B."/>
            <person name="Feldblyum T.V."/>
            <person name="Cho J.K."/>
            <person name="Quackenbush J."/>
            <person name="Sedegah M."/>
            <person name="Shoaibi A."/>
            <person name="Cummings L.M."/>
            <person name="Florens L."/>
            <person name="Yates J.R."/>
            <person name="Raine J.D."/>
            <person name="Sinden R.E."/>
            <person name="Harris M.A."/>
            <person name="Cunningham D.A."/>
            <person name="Preiser P.R."/>
            <person name="Bergman L.W."/>
            <person name="Vaidya A.B."/>
            <person name="van Lin L.H."/>
            <person name="Janse C.J."/>
            <person name="Waters A.P."/>
            <person name="Smith H.O."/>
            <person name="White O.R."/>
            <person name="Salzberg S.L."/>
            <person name="Venter J.C."/>
            <person name="Fraser C.M."/>
            <person name="Hoffman S.L."/>
            <person name="Gardner M.J."/>
            <person name="Carucci D.J."/>
        </authorList>
    </citation>
    <scope>NUCLEOTIDE SEQUENCE [LARGE SCALE GENOMIC DNA]</scope>
    <source>
        <strain evidence="2 3">17XNL</strain>
    </source>
</reference>
<name>Q7RSK4_PLAYO</name>
<dbReference type="InParanoid" id="Q7RSK4"/>
<keyword evidence="3" id="KW-1185">Reference proteome</keyword>
<dbReference type="Proteomes" id="UP000008553">
    <property type="component" value="Unassembled WGS sequence"/>
</dbReference>
<evidence type="ECO:0000256" key="1">
    <source>
        <dbReference type="SAM" id="Phobius"/>
    </source>
</evidence>
<accession>Q7RSK4</accession>
<gene>
    <name evidence="2" type="ORF">PY00351</name>
</gene>
<dbReference type="PaxDb" id="73239-Q7RSK4"/>
<dbReference type="InterPro" id="IPR006477">
    <property type="entry name" value="Yir_bir_cir"/>
</dbReference>
<protein>
    <submittedName>
        <fullName evidence="2">Yir3 protein</fullName>
    </submittedName>
</protein>
<dbReference type="Pfam" id="PF06022">
    <property type="entry name" value="Cir_Bir_Yir"/>
    <property type="match status" value="1"/>
</dbReference>
<keyword evidence="1" id="KW-0812">Transmembrane</keyword>
<evidence type="ECO:0000313" key="2">
    <source>
        <dbReference type="EMBL" id="EAA15238.1"/>
    </source>
</evidence>
<dbReference type="EMBL" id="AABL01000101">
    <property type="protein sequence ID" value="EAA15238.1"/>
    <property type="molecule type" value="Genomic_DNA"/>
</dbReference>
<evidence type="ECO:0000313" key="3">
    <source>
        <dbReference type="Proteomes" id="UP000008553"/>
    </source>
</evidence>
<organism evidence="2 3">
    <name type="scientific">Plasmodium yoelii yoelii</name>
    <dbReference type="NCBI Taxonomy" id="73239"/>
    <lineage>
        <taxon>Eukaryota</taxon>
        <taxon>Sar</taxon>
        <taxon>Alveolata</taxon>
        <taxon>Apicomplexa</taxon>
        <taxon>Aconoidasida</taxon>
        <taxon>Haemosporida</taxon>
        <taxon>Plasmodiidae</taxon>
        <taxon>Plasmodium</taxon>
        <taxon>Plasmodium (Vinckeia)</taxon>
    </lineage>
</organism>
<keyword evidence="1" id="KW-0472">Membrane</keyword>
<feature type="transmembrane region" description="Helical" evidence="1">
    <location>
        <begin position="278"/>
        <end position="299"/>
    </location>
</feature>
<proteinExistence type="predicted"/>
<sequence>MNNGENLTNIYINLYIKRGNVSYLSPLKVQYNNYLHITVVIYKKVTKNLEYNSKDGNCNFKDDTDFKKYCTGNNCNDDTDKINAACLFLFDEFFKDNSVAKSNINIVEYIMIWLSYMLSQTQNGEKGSLNDFYTKHIKNSDQYKKNIEGVTSYQNYKDIIDKNKYFLSMDKSVISKLYDALTSLCSMYVNNDGHVPNCDQCLEAAKNFVDKYEETIKDPNISKNGLYSKVLSILSTLSTDYVNLKKKNNDSSSLPSIKTKIYLQKYGFLSFSLLSTNYFYILLLIFGTIVFFIGIYYKYALSGFRNRLKNQYLRKKLKKMKKEWTINI</sequence>
<dbReference type="NCBIfam" id="TIGR01590">
    <property type="entry name" value="yir-bir-cir_Pla"/>
    <property type="match status" value="1"/>
</dbReference>
<comment type="caution">
    <text evidence="2">The sequence shown here is derived from an EMBL/GenBank/DDBJ whole genome shotgun (WGS) entry which is preliminary data.</text>
</comment>
<keyword evidence="1" id="KW-1133">Transmembrane helix</keyword>